<dbReference type="Proteomes" id="UP001642260">
    <property type="component" value="Unassembled WGS sequence"/>
</dbReference>
<accession>A0ABC8J6S4</accession>
<feature type="region of interest" description="Disordered" evidence="1">
    <location>
        <begin position="99"/>
        <end position="125"/>
    </location>
</feature>
<dbReference type="InterPro" id="IPR038981">
    <property type="entry name" value="CID5/CID6"/>
</dbReference>
<gene>
    <name evidence="3" type="ORF">ERUC_LOCUS5759</name>
</gene>
<dbReference type="InterPro" id="IPR003892">
    <property type="entry name" value="CUE"/>
</dbReference>
<reference evidence="3 4" key="1">
    <citation type="submission" date="2022-03" db="EMBL/GenBank/DDBJ databases">
        <authorList>
            <person name="Macdonald S."/>
            <person name="Ahmed S."/>
            <person name="Newling K."/>
        </authorList>
    </citation>
    <scope>NUCLEOTIDE SEQUENCE [LARGE SCALE GENOMIC DNA]</scope>
</reference>
<dbReference type="PANTHER" id="PTHR37252:SF3">
    <property type="entry name" value="POLYADENYLATE-BINDING PROTEIN-INTERACTING PROTEIN 6"/>
    <property type="match status" value="1"/>
</dbReference>
<keyword evidence="4" id="KW-1185">Reference proteome</keyword>
<organism evidence="3 4">
    <name type="scientific">Eruca vesicaria subsp. sativa</name>
    <name type="common">Garden rocket</name>
    <name type="synonym">Eruca sativa</name>
    <dbReference type="NCBI Taxonomy" id="29727"/>
    <lineage>
        <taxon>Eukaryota</taxon>
        <taxon>Viridiplantae</taxon>
        <taxon>Streptophyta</taxon>
        <taxon>Embryophyta</taxon>
        <taxon>Tracheophyta</taxon>
        <taxon>Spermatophyta</taxon>
        <taxon>Magnoliopsida</taxon>
        <taxon>eudicotyledons</taxon>
        <taxon>Gunneridae</taxon>
        <taxon>Pentapetalae</taxon>
        <taxon>rosids</taxon>
        <taxon>malvids</taxon>
        <taxon>Brassicales</taxon>
        <taxon>Brassicaceae</taxon>
        <taxon>Brassiceae</taxon>
        <taxon>Eruca</taxon>
    </lineage>
</organism>
<dbReference type="PANTHER" id="PTHR37252">
    <property type="entry name" value="POLYADENYLATE-BINDING PROTEIN-INTERACTING PROTEIN 6"/>
    <property type="match status" value="1"/>
</dbReference>
<dbReference type="PROSITE" id="PS51140">
    <property type="entry name" value="CUE"/>
    <property type="match status" value="1"/>
</dbReference>
<proteinExistence type="predicted"/>
<dbReference type="AlphaFoldDB" id="A0ABC8J6S4"/>
<protein>
    <recommendedName>
        <fullName evidence="2">CUE domain-containing protein</fullName>
    </recommendedName>
</protein>
<feature type="domain" description="CUE" evidence="2">
    <location>
        <begin position="18"/>
        <end position="61"/>
    </location>
</feature>
<evidence type="ECO:0000313" key="3">
    <source>
        <dbReference type="EMBL" id="CAH8310636.1"/>
    </source>
</evidence>
<dbReference type="Gene3D" id="1.10.8.10">
    <property type="entry name" value="DNA helicase RuvA subunit, C-terminal domain"/>
    <property type="match status" value="1"/>
</dbReference>
<dbReference type="EMBL" id="CAKOAT010071933">
    <property type="protein sequence ID" value="CAH8310636.1"/>
    <property type="molecule type" value="Genomic_DNA"/>
</dbReference>
<sequence>MPKTETASEKQMSDEDLEMDIDIEFLLATFSNLSYESISDVYLANNHDLDATIEMLNQLEIVSLSNELIVQFLHIFSNEAEEYLPDTLNIGDVPETIEFSTSSAPKQKNESTEASASPNAPVCSS</sequence>
<evidence type="ECO:0000256" key="1">
    <source>
        <dbReference type="SAM" id="MobiDB-lite"/>
    </source>
</evidence>
<evidence type="ECO:0000313" key="4">
    <source>
        <dbReference type="Proteomes" id="UP001642260"/>
    </source>
</evidence>
<name>A0ABC8J6S4_ERUVS</name>
<comment type="caution">
    <text evidence="3">The sequence shown here is derived from an EMBL/GenBank/DDBJ whole genome shotgun (WGS) entry which is preliminary data.</text>
</comment>
<evidence type="ECO:0000259" key="2">
    <source>
        <dbReference type="PROSITE" id="PS51140"/>
    </source>
</evidence>